<keyword evidence="2 5" id="KW-0812">Transmembrane</keyword>
<dbReference type="AlphaFoldDB" id="A0A1M5ND69"/>
<organism evidence="7 8">
    <name type="scientific">Hydrocarboniphaga daqingensis</name>
    <dbReference type="NCBI Taxonomy" id="490188"/>
    <lineage>
        <taxon>Bacteria</taxon>
        <taxon>Pseudomonadati</taxon>
        <taxon>Pseudomonadota</taxon>
        <taxon>Gammaproteobacteria</taxon>
        <taxon>Nevskiales</taxon>
        <taxon>Nevskiaceae</taxon>
        <taxon>Hydrocarboniphaga</taxon>
    </lineage>
</organism>
<sequence>MSLLDAIVVHEAPLRLAVFAGLLLLLWSVEARRTLPALRQWRNLGLVLIGTLCLRGLLPVLAVGLALRLQQQPVGLLSLIDGPLWLEITLAVLILDAAIYAQHRLLHRIPLLWRLHRVHHSDPVLDVSTALRFHPAEIVLSMLIKLALVAAIGASPAAVVIFELLLSAGALLTHAAITLPPWLDRRLRWLLVTPSMHRIHHSRRDDDAQHNFGFHLSVWDRLFGSYRAESLDGAGRLRIGVDGFDHESDPSLIDLLLQPLRNPSSR</sequence>
<evidence type="ECO:0000256" key="5">
    <source>
        <dbReference type="SAM" id="Phobius"/>
    </source>
</evidence>
<dbReference type="RefSeq" id="WP_217650265.1">
    <property type="nucleotide sequence ID" value="NZ_FQWZ01000003.1"/>
</dbReference>
<feature type="transmembrane region" description="Helical" evidence="5">
    <location>
        <begin position="12"/>
        <end position="29"/>
    </location>
</feature>
<dbReference type="GO" id="GO:0005506">
    <property type="term" value="F:iron ion binding"/>
    <property type="evidence" value="ECO:0007669"/>
    <property type="project" value="InterPro"/>
</dbReference>
<accession>A0A1M5ND69</accession>
<dbReference type="STRING" id="490188.SAMN04488068_1789"/>
<dbReference type="InterPro" id="IPR006694">
    <property type="entry name" value="Fatty_acid_hydroxylase"/>
</dbReference>
<evidence type="ECO:0000259" key="6">
    <source>
        <dbReference type="Pfam" id="PF04116"/>
    </source>
</evidence>
<feature type="transmembrane region" description="Helical" evidence="5">
    <location>
        <begin position="84"/>
        <end position="101"/>
    </location>
</feature>
<evidence type="ECO:0000256" key="3">
    <source>
        <dbReference type="ARBA" id="ARBA00022989"/>
    </source>
</evidence>
<dbReference type="Pfam" id="PF04116">
    <property type="entry name" value="FA_hydroxylase"/>
    <property type="match status" value="1"/>
</dbReference>
<dbReference type="EMBL" id="FQWZ01000003">
    <property type="protein sequence ID" value="SHG87451.1"/>
    <property type="molecule type" value="Genomic_DNA"/>
</dbReference>
<reference evidence="7 8" key="1">
    <citation type="submission" date="2016-11" db="EMBL/GenBank/DDBJ databases">
        <authorList>
            <person name="Jaros S."/>
            <person name="Januszkiewicz K."/>
            <person name="Wedrychowicz H."/>
        </authorList>
    </citation>
    <scope>NUCLEOTIDE SEQUENCE [LARGE SCALE GENOMIC DNA]</scope>
    <source>
        <strain evidence="7 8">CGMCC 1.7049</strain>
    </source>
</reference>
<dbReference type="GO" id="GO:0016491">
    <property type="term" value="F:oxidoreductase activity"/>
    <property type="evidence" value="ECO:0007669"/>
    <property type="project" value="InterPro"/>
</dbReference>
<comment type="subcellular location">
    <subcellularLocation>
        <location evidence="1">Membrane</location>
    </subcellularLocation>
</comment>
<feature type="domain" description="Fatty acid hydroxylase" evidence="6">
    <location>
        <begin position="89"/>
        <end position="225"/>
    </location>
</feature>
<evidence type="ECO:0000256" key="1">
    <source>
        <dbReference type="ARBA" id="ARBA00004370"/>
    </source>
</evidence>
<keyword evidence="3 5" id="KW-1133">Transmembrane helix</keyword>
<dbReference type="GO" id="GO:0008610">
    <property type="term" value="P:lipid biosynthetic process"/>
    <property type="evidence" value="ECO:0007669"/>
    <property type="project" value="InterPro"/>
</dbReference>
<name>A0A1M5ND69_9GAMM</name>
<feature type="transmembrane region" description="Helical" evidence="5">
    <location>
        <begin position="138"/>
        <end position="158"/>
    </location>
</feature>
<dbReference type="GO" id="GO:0016020">
    <property type="term" value="C:membrane"/>
    <property type="evidence" value="ECO:0007669"/>
    <property type="project" value="UniProtKB-SubCell"/>
</dbReference>
<dbReference type="PANTHER" id="PTHR11863">
    <property type="entry name" value="STEROL DESATURASE"/>
    <property type="match status" value="1"/>
</dbReference>
<keyword evidence="4 5" id="KW-0472">Membrane</keyword>
<gene>
    <name evidence="7" type="ORF">SAMN04488068_1789</name>
</gene>
<evidence type="ECO:0000313" key="8">
    <source>
        <dbReference type="Proteomes" id="UP000199758"/>
    </source>
</evidence>
<dbReference type="Proteomes" id="UP000199758">
    <property type="component" value="Unassembled WGS sequence"/>
</dbReference>
<evidence type="ECO:0000256" key="4">
    <source>
        <dbReference type="ARBA" id="ARBA00023136"/>
    </source>
</evidence>
<evidence type="ECO:0000256" key="2">
    <source>
        <dbReference type="ARBA" id="ARBA00022692"/>
    </source>
</evidence>
<keyword evidence="8" id="KW-1185">Reference proteome</keyword>
<dbReference type="InterPro" id="IPR050307">
    <property type="entry name" value="Sterol_Desaturase_Related"/>
</dbReference>
<evidence type="ECO:0000313" key="7">
    <source>
        <dbReference type="EMBL" id="SHG87451.1"/>
    </source>
</evidence>
<feature type="transmembrane region" description="Helical" evidence="5">
    <location>
        <begin position="41"/>
        <end position="64"/>
    </location>
</feature>
<proteinExistence type="predicted"/>
<protein>
    <submittedName>
        <fullName evidence="7">Sterol desaturase/sphingolipid hydroxylase, fatty acid hydroxylase superfamily</fullName>
    </submittedName>
</protein>